<dbReference type="RefSeq" id="XP_019085708.1">
    <property type="nucleotide sequence ID" value="XM_019230163.1"/>
</dbReference>
<feature type="coiled-coil region" evidence="2">
    <location>
        <begin position="90"/>
        <end position="121"/>
    </location>
</feature>
<keyword evidence="4" id="KW-1185">Reference proteome</keyword>
<feature type="compositionally biased region" description="Acidic residues" evidence="3">
    <location>
        <begin position="240"/>
        <end position="250"/>
    </location>
</feature>
<dbReference type="InterPro" id="IPR045137">
    <property type="entry name" value="RBM26/27"/>
</dbReference>
<feature type="region of interest" description="Disordered" evidence="3">
    <location>
        <begin position="60"/>
        <end position="79"/>
    </location>
</feature>
<organism evidence="4 6">
    <name type="scientific">Camelina sativa</name>
    <name type="common">False flax</name>
    <name type="synonym">Myagrum sativum</name>
    <dbReference type="NCBI Taxonomy" id="90675"/>
    <lineage>
        <taxon>Eukaryota</taxon>
        <taxon>Viridiplantae</taxon>
        <taxon>Streptophyta</taxon>
        <taxon>Embryophyta</taxon>
        <taxon>Tracheophyta</taxon>
        <taxon>Spermatophyta</taxon>
        <taxon>Magnoliopsida</taxon>
        <taxon>eudicotyledons</taxon>
        <taxon>Gunneridae</taxon>
        <taxon>Pentapetalae</taxon>
        <taxon>rosids</taxon>
        <taxon>malvids</taxon>
        <taxon>Brassicales</taxon>
        <taxon>Brassicaceae</taxon>
        <taxon>Camelineae</taxon>
        <taxon>Camelina</taxon>
    </lineage>
</organism>
<name>A0ABM1QG21_CAMSA</name>
<dbReference type="PANTHER" id="PTHR14398">
    <property type="entry name" value="RNA RECOGNITION RRM/RNP DOMAIN"/>
    <property type="match status" value="1"/>
</dbReference>
<dbReference type="GeneID" id="104710570"/>
<dbReference type="PANTHER" id="PTHR14398:SF0">
    <property type="entry name" value="ZINC FINGER PROTEIN SWM"/>
    <property type="match status" value="1"/>
</dbReference>
<accession>A0ABM1QG21</accession>
<feature type="compositionally biased region" description="Basic and acidic residues" evidence="3">
    <location>
        <begin position="207"/>
        <end position="228"/>
    </location>
</feature>
<proteinExistence type="predicted"/>
<dbReference type="RefSeq" id="XP_019085709.1">
    <property type="nucleotide sequence ID" value="XM_019230164.1"/>
</dbReference>
<dbReference type="Proteomes" id="UP000694864">
    <property type="component" value="Chromosome 9"/>
</dbReference>
<reference evidence="5 6" key="3">
    <citation type="submission" date="2025-05" db="UniProtKB">
        <authorList>
            <consortium name="RefSeq"/>
        </authorList>
    </citation>
    <scope>IDENTIFICATION</scope>
    <source>
        <tissue evidence="5 6">Leaf</tissue>
    </source>
</reference>
<keyword evidence="2" id="KW-0175">Coiled coil</keyword>
<reference evidence="4" key="1">
    <citation type="journal article" date="1997" name="Nucleic Acids Res.">
        <title>tRNAscan-SE: a program for improved detection of transfer RNA genes in genomic sequence.</title>
        <authorList>
            <person name="Lowe T.M."/>
            <person name="Eddy S.R."/>
        </authorList>
    </citation>
    <scope>NUCLEOTIDE SEQUENCE [LARGE SCALE GENOMIC DNA]</scope>
    <source>
        <strain evidence="4">r\DH55</strain>
    </source>
</reference>
<evidence type="ECO:0000313" key="4">
    <source>
        <dbReference type="Proteomes" id="UP000694864"/>
    </source>
</evidence>
<sequence>MGNRFIKLWWANRDSIPDNGLSTCNGAFMKVRGMTASGGQNQLPIAAALKSNHVNSMAKGPLFHTGGAPSSSEQSKAVVATSGPKVTLLQQKKADTLEQLKETLRKKQEMLEQKRNGYRKKIGDARKTRYGCQGRGHMLQLVWVTRQSSRESNNNSNNNSNSLSVSCYHLISKSKCASNDPKPGDEVKTSSTEKLENTNVSEDNDSTLDKQETKESDNDNNKSNHESIEGASEAIVATGTDEDQSEQIRE</sequence>
<keyword evidence="1" id="KW-0694">RNA-binding</keyword>
<evidence type="ECO:0000256" key="2">
    <source>
        <dbReference type="SAM" id="Coils"/>
    </source>
</evidence>
<evidence type="ECO:0000313" key="5">
    <source>
        <dbReference type="RefSeq" id="XP_019085708.1"/>
    </source>
</evidence>
<reference evidence="4" key="2">
    <citation type="journal article" date="2014" name="Nat. Commun.">
        <title>The emerging biofuel crop Camelina sativa retains a highly undifferentiated hexaploid genome structure.</title>
        <authorList>
            <person name="Kagale S."/>
            <person name="Koh C."/>
            <person name="Nixon J."/>
            <person name="Bollina V."/>
            <person name="Clarke W.E."/>
            <person name="Tuteja R."/>
            <person name="Spillane C."/>
            <person name="Robinson S.J."/>
            <person name="Links M.G."/>
            <person name="Clarke C."/>
            <person name="Higgins E.E."/>
            <person name="Huebert T."/>
            <person name="Sharpe A.G."/>
            <person name="Parkin I.A."/>
        </authorList>
    </citation>
    <scope>NUCLEOTIDE SEQUENCE [LARGE SCALE GENOMIC DNA]</scope>
    <source>
        <strain evidence="4">r\DH55</strain>
    </source>
</reference>
<evidence type="ECO:0000313" key="6">
    <source>
        <dbReference type="RefSeq" id="XP_019085709.1"/>
    </source>
</evidence>
<gene>
    <name evidence="5 6" type="primary">LOC104710570</name>
</gene>
<protein>
    <submittedName>
        <fullName evidence="5 6">Zinc finger CCCH domain-containing protein 41-like</fullName>
    </submittedName>
</protein>
<feature type="region of interest" description="Disordered" evidence="3">
    <location>
        <begin position="175"/>
        <end position="250"/>
    </location>
</feature>
<evidence type="ECO:0000256" key="3">
    <source>
        <dbReference type="SAM" id="MobiDB-lite"/>
    </source>
</evidence>
<feature type="compositionally biased region" description="Basic and acidic residues" evidence="3">
    <location>
        <begin position="182"/>
        <end position="196"/>
    </location>
</feature>
<evidence type="ECO:0000256" key="1">
    <source>
        <dbReference type="ARBA" id="ARBA00022884"/>
    </source>
</evidence>